<dbReference type="Gene3D" id="1.10.10.60">
    <property type="entry name" value="Homeodomain-like"/>
    <property type="match status" value="2"/>
</dbReference>
<dbReference type="InterPro" id="IPR004875">
    <property type="entry name" value="DDE_SF_endonuclease_dom"/>
</dbReference>
<evidence type="ECO:0000256" key="3">
    <source>
        <dbReference type="ARBA" id="ARBA00023242"/>
    </source>
</evidence>
<dbReference type="Gene3D" id="3.40.50.12780">
    <property type="entry name" value="N-terminal domain of ligase-like"/>
    <property type="match status" value="1"/>
</dbReference>
<dbReference type="Pfam" id="PF03221">
    <property type="entry name" value="HTH_Tnp_Tc5"/>
    <property type="match status" value="1"/>
</dbReference>
<dbReference type="InterPro" id="IPR009057">
    <property type="entry name" value="Homeodomain-like_sf"/>
</dbReference>
<evidence type="ECO:0000256" key="2">
    <source>
        <dbReference type="ARBA" id="ARBA00023125"/>
    </source>
</evidence>
<proteinExistence type="predicted"/>
<dbReference type="Pfam" id="PF13193">
    <property type="entry name" value="AMP-binding_C"/>
    <property type="match status" value="1"/>
</dbReference>
<dbReference type="InterPro" id="IPR050863">
    <property type="entry name" value="CenT-Element_Derived"/>
</dbReference>
<dbReference type="InterPro" id="IPR042099">
    <property type="entry name" value="ANL_N_sf"/>
</dbReference>
<dbReference type="PANTHER" id="PTHR19303">
    <property type="entry name" value="TRANSPOSON"/>
    <property type="match status" value="1"/>
</dbReference>
<dbReference type="InterPro" id="IPR006600">
    <property type="entry name" value="HTH_CenpB_DNA-bd_dom"/>
</dbReference>
<dbReference type="GO" id="GO:0003677">
    <property type="term" value="F:DNA binding"/>
    <property type="evidence" value="ECO:0007669"/>
    <property type="project" value="UniProtKB-KW"/>
</dbReference>
<evidence type="ECO:0000313" key="5">
    <source>
        <dbReference type="EMBL" id="KAH0818899.1"/>
    </source>
</evidence>
<dbReference type="Gene3D" id="3.30.300.30">
    <property type="match status" value="1"/>
</dbReference>
<evidence type="ECO:0000259" key="4">
    <source>
        <dbReference type="PROSITE" id="PS51253"/>
    </source>
</evidence>
<reference evidence="5" key="1">
    <citation type="journal article" date="2020" name="J Insects Food Feed">
        <title>The yellow mealworm (Tenebrio molitor) genome: a resource for the emerging insects as food and feed industry.</title>
        <authorList>
            <person name="Eriksson T."/>
            <person name="Andere A."/>
            <person name="Kelstrup H."/>
            <person name="Emery V."/>
            <person name="Picard C."/>
        </authorList>
    </citation>
    <scope>NUCLEOTIDE SEQUENCE</scope>
    <source>
        <strain evidence="5">Stoneville</strain>
        <tissue evidence="5">Whole head</tissue>
    </source>
</reference>
<reference evidence="5" key="2">
    <citation type="submission" date="2021-08" db="EMBL/GenBank/DDBJ databases">
        <authorList>
            <person name="Eriksson T."/>
        </authorList>
    </citation>
    <scope>NUCLEOTIDE SEQUENCE</scope>
    <source>
        <strain evidence="5">Stoneville</strain>
        <tissue evidence="5">Whole head</tissue>
    </source>
</reference>
<dbReference type="InterPro" id="IPR007889">
    <property type="entry name" value="HTH_Psq"/>
</dbReference>
<dbReference type="Pfam" id="PF04218">
    <property type="entry name" value="CENP-B_N"/>
    <property type="match status" value="1"/>
</dbReference>
<keyword evidence="3" id="KW-0539">Nucleus</keyword>
<sequence>MKSYYGSQEATRKAFTSDGWFLTGDLAYYDKEGFFFIVGRLKDLIKYKGFQVSPQELEAILLTNPKIKDVAVIGLPDEKAGELPLAFVVKNSDVNLTEDEVKDFLAVLSTVPPCWSASSWEPSRSGVRWGGCWKTNREKKGDCRWRRRNAPAYALQRGEKLQKKTFVRAEEEMGETLKRIIIDETIKINPVKKKKDIAEEFGIPANSLSTILKNKNKLLENRDECDFNSKRKKLATCVHSDIDDAMLKWVTTARDKNIPLSGTLIREKAKEFAAALGREDFLASVGWLDKFKKRHGIVQKSVCGESASADLQVSDNWQKNCLPDLIRQYDPNDIFNADETGFFFKCLPNKTLTFKGQNCYGGKNSKERITVMVGGNMSGTEKLQLLVIGKSKNPRCFKGISSLEVEYEYNKKAWMTGAIYEKWLLELDKKFAAQKRKILLFVDNCPAHPKSVQAKLKNVKLECFPPNLTALLQPMDQGIIKNLKGYYRKRIVRKILAHMEEATPTSVSLLDAIRDLNKAWHLDVTAQTIAKCFKKAGFAKIEEEIDNWDEEDDLPLAELQGFWASYQNVMNLEGVTFEEYVNVDDGVHTMGFPTDEDILETVMESFVSNEQRLKKPSNRTGLSLIFGPCSSHSWRLSRTEASGLRCEKSLSTEHMATLDGIFAELLPHMHTLWKNFLPKPWSTPQISNTTGEGCAADGQQDVC</sequence>
<evidence type="ECO:0000313" key="6">
    <source>
        <dbReference type="Proteomes" id="UP000719412"/>
    </source>
</evidence>
<comment type="subcellular location">
    <subcellularLocation>
        <location evidence="1">Nucleus</location>
    </subcellularLocation>
</comment>
<dbReference type="SUPFAM" id="SSF56801">
    <property type="entry name" value="Acetyl-CoA synthetase-like"/>
    <property type="match status" value="1"/>
</dbReference>
<feature type="domain" description="HTH CENPB-type" evidence="4">
    <location>
        <begin position="230"/>
        <end position="301"/>
    </location>
</feature>
<dbReference type="Proteomes" id="UP000719412">
    <property type="component" value="Unassembled WGS sequence"/>
</dbReference>
<protein>
    <recommendedName>
        <fullName evidence="4">HTH CENPB-type domain-containing protein</fullName>
    </recommendedName>
</protein>
<dbReference type="SMART" id="SM00674">
    <property type="entry name" value="CENPB"/>
    <property type="match status" value="1"/>
</dbReference>
<name>A0A8J6HQL8_TENMO</name>
<evidence type="ECO:0000256" key="1">
    <source>
        <dbReference type="ARBA" id="ARBA00004123"/>
    </source>
</evidence>
<keyword evidence="2" id="KW-0238">DNA-binding</keyword>
<gene>
    <name evidence="5" type="ORF">GEV33_003892</name>
</gene>
<dbReference type="PANTHER" id="PTHR19303:SF73">
    <property type="entry name" value="PROTEIN PDC2"/>
    <property type="match status" value="1"/>
</dbReference>
<keyword evidence="6" id="KW-1185">Reference proteome</keyword>
<dbReference type="InterPro" id="IPR025110">
    <property type="entry name" value="AMP-bd_C"/>
</dbReference>
<dbReference type="GO" id="GO:0005634">
    <property type="term" value="C:nucleus"/>
    <property type="evidence" value="ECO:0007669"/>
    <property type="project" value="UniProtKB-SubCell"/>
</dbReference>
<dbReference type="EMBL" id="JABDTM020016357">
    <property type="protein sequence ID" value="KAH0818899.1"/>
    <property type="molecule type" value="Genomic_DNA"/>
</dbReference>
<dbReference type="SUPFAM" id="SSF46689">
    <property type="entry name" value="Homeodomain-like"/>
    <property type="match status" value="1"/>
</dbReference>
<comment type="caution">
    <text evidence="5">The sequence shown here is derived from an EMBL/GenBank/DDBJ whole genome shotgun (WGS) entry which is preliminary data.</text>
</comment>
<dbReference type="InterPro" id="IPR045851">
    <property type="entry name" value="AMP-bd_C_sf"/>
</dbReference>
<dbReference type="AlphaFoldDB" id="A0A8J6HQL8"/>
<organism evidence="5 6">
    <name type="scientific">Tenebrio molitor</name>
    <name type="common">Yellow mealworm beetle</name>
    <dbReference type="NCBI Taxonomy" id="7067"/>
    <lineage>
        <taxon>Eukaryota</taxon>
        <taxon>Metazoa</taxon>
        <taxon>Ecdysozoa</taxon>
        <taxon>Arthropoda</taxon>
        <taxon>Hexapoda</taxon>
        <taxon>Insecta</taxon>
        <taxon>Pterygota</taxon>
        <taxon>Neoptera</taxon>
        <taxon>Endopterygota</taxon>
        <taxon>Coleoptera</taxon>
        <taxon>Polyphaga</taxon>
        <taxon>Cucujiformia</taxon>
        <taxon>Tenebrionidae</taxon>
        <taxon>Tenebrio</taxon>
    </lineage>
</organism>
<accession>A0A8J6HQL8</accession>
<dbReference type="PROSITE" id="PS51253">
    <property type="entry name" value="HTH_CENPB"/>
    <property type="match status" value="1"/>
</dbReference>
<dbReference type="Pfam" id="PF03184">
    <property type="entry name" value="DDE_1"/>
    <property type="match status" value="1"/>
</dbReference>